<feature type="non-terminal residue" evidence="1">
    <location>
        <position position="1"/>
    </location>
</feature>
<dbReference type="Proteomes" id="UP001291306">
    <property type="component" value="Unassembled WGS sequence"/>
</dbReference>
<accession>A0AAW9IJJ4</accession>
<dbReference type="Gene3D" id="3.10.530.10">
    <property type="entry name" value="CPE0013-like"/>
    <property type="match status" value="1"/>
</dbReference>
<comment type="caution">
    <text evidence="1">The sequence shown here is derived from an EMBL/GenBank/DDBJ whole genome shotgun (WGS) entry which is preliminary data.</text>
</comment>
<dbReference type="InterPro" id="IPR012460">
    <property type="entry name" value="DUF1667"/>
</dbReference>
<proteinExistence type="predicted"/>
<name>A0AAW9IJJ4_CLOPF</name>
<gene>
    <name evidence="1" type="ORF">GNF79_18760</name>
</gene>
<dbReference type="InterPro" id="IPR036593">
    <property type="entry name" value="CPE0013-like_sf"/>
</dbReference>
<dbReference type="EMBL" id="WNVC01000980">
    <property type="protein sequence ID" value="MDZ5001062.1"/>
    <property type="molecule type" value="Genomic_DNA"/>
</dbReference>
<sequence>GEIPKEKVFDAMKVLNKIVIDYEVNCGDVILENILGSGCNVIATNSINK</sequence>
<dbReference type="AlphaFoldDB" id="A0AAW9IJJ4"/>
<reference evidence="1" key="1">
    <citation type="submission" date="2019-11" db="EMBL/GenBank/DDBJ databases">
        <title>Characterization of Clostridium perfringens isolates from swine manure treated agricultural soils.</title>
        <authorList>
            <person name="Wushke S.T."/>
        </authorList>
    </citation>
    <scope>NUCLEOTIDE SEQUENCE</scope>
    <source>
        <strain evidence="1">X26</strain>
    </source>
</reference>
<organism evidence="1 2">
    <name type="scientific">Clostridium perfringens</name>
    <dbReference type="NCBI Taxonomy" id="1502"/>
    <lineage>
        <taxon>Bacteria</taxon>
        <taxon>Bacillati</taxon>
        <taxon>Bacillota</taxon>
        <taxon>Clostridia</taxon>
        <taxon>Eubacteriales</taxon>
        <taxon>Clostridiaceae</taxon>
        <taxon>Clostridium</taxon>
    </lineage>
</organism>
<protein>
    <submittedName>
        <fullName evidence="1">DUF1667 domain-containing protein</fullName>
    </submittedName>
</protein>
<evidence type="ECO:0000313" key="1">
    <source>
        <dbReference type="EMBL" id="MDZ5001062.1"/>
    </source>
</evidence>
<dbReference type="SUPFAM" id="SSF160148">
    <property type="entry name" value="CPE0013-like"/>
    <property type="match status" value="1"/>
</dbReference>
<dbReference type="Pfam" id="PF07892">
    <property type="entry name" value="DUF1667"/>
    <property type="match status" value="1"/>
</dbReference>
<evidence type="ECO:0000313" key="2">
    <source>
        <dbReference type="Proteomes" id="UP001291306"/>
    </source>
</evidence>